<dbReference type="FunFam" id="3.40.50.300:FF:000984">
    <property type="entry name" value="Chromosome partition protein Smc"/>
    <property type="match status" value="1"/>
</dbReference>
<evidence type="ECO:0000256" key="7">
    <source>
        <dbReference type="HAMAP-Rule" id="MF_01894"/>
    </source>
</evidence>
<keyword evidence="6 7" id="KW-0238">DNA-binding</keyword>
<dbReference type="InterPro" id="IPR036277">
    <property type="entry name" value="SMC_hinge_sf"/>
</dbReference>
<dbReference type="SUPFAM" id="SSF52540">
    <property type="entry name" value="P-loop containing nucleoside triphosphate hydrolases"/>
    <property type="match status" value="1"/>
</dbReference>
<name>A0A4R4EJN0_9BACL</name>
<comment type="subcellular location">
    <subcellularLocation>
        <location evidence="1 7">Cytoplasm</location>
    </subcellularLocation>
</comment>
<proteinExistence type="inferred from homology"/>
<dbReference type="Pfam" id="PF02463">
    <property type="entry name" value="SMC_N"/>
    <property type="match status" value="1"/>
</dbReference>
<reference evidence="9 10" key="1">
    <citation type="submission" date="2019-03" db="EMBL/GenBank/DDBJ databases">
        <authorList>
            <person name="Kim M.K.M."/>
        </authorList>
    </citation>
    <scope>NUCLEOTIDE SEQUENCE [LARGE SCALE GENOMIC DNA]</scope>
    <source>
        <strain evidence="9 10">18JY21-1</strain>
    </source>
</reference>
<feature type="binding site" evidence="7">
    <location>
        <begin position="32"/>
        <end position="39"/>
    </location>
    <ligand>
        <name>ATP</name>
        <dbReference type="ChEBI" id="CHEBI:30616"/>
    </ligand>
</feature>
<comment type="subunit">
    <text evidence="7">Homodimer.</text>
</comment>
<evidence type="ECO:0000256" key="4">
    <source>
        <dbReference type="ARBA" id="ARBA00022840"/>
    </source>
</evidence>
<dbReference type="RefSeq" id="WP_132416572.1">
    <property type="nucleotide sequence ID" value="NZ_SKFG01000002.1"/>
</dbReference>
<dbReference type="SUPFAM" id="SSF75553">
    <property type="entry name" value="Smc hinge domain"/>
    <property type="match status" value="1"/>
</dbReference>
<comment type="caution">
    <text evidence="9">The sequence shown here is derived from an EMBL/GenBank/DDBJ whole genome shotgun (WGS) entry which is preliminary data.</text>
</comment>
<dbReference type="HAMAP" id="MF_01894">
    <property type="entry name" value="Smc_prok"/>
    <property type="match status" value="1"/>
</dbReference>
<comment type="similarity">
    <text evidence="7">Belongs to the SMC family.</text>
</comment>
<sequence length="1191" mass="135107">MFLKRIELSGFKSFANRTELEFVKGITAVVGPNGSGKSNISDGIRWVLGETSAKSLRGGKMEDVIFSGSDSRRAVSFAEVSLTLDNGSQALPIDFAEVTVTRRVHRSGDSEYFINKQPCRLKDITELFMDTGIGKEAYSIIGQGRIEEILSTKSEERRGIFEEASGIVKYKSRKKEAEKKLNETEQNLLRIHDLVSELDNQIEPLREQSKKATRYKSLKDSLKSSEITLYVHQIDGIHASWQLENNKLAELRNQQLSLSTEVSVHDAGLEQHRLKARAFEEELNVLQQTLLTLSEEVEKCEGYGEVLKERKKNIEDNRITVTANISSQEERLVSRETELSEQRVKLAQVSEQLSQLEEQLAAEEIRLLGVSASAALEAEESYKAEMLDSMNETARVRNEIRYADSQVESLVKRLAKLEDERLKWTEQREQLKRRREELNQRIVEAGKAIEEVQERYLSVSHSLKEKEQLAHEASLMVRKWEGRKDVLISRRDTMIELQNDYDGFMHGVKEVLKAKDRGQSLRGIRGAVAELVKVPANVEVAIETALGAALQNVVVETEKDGREAIAFLKSKQLGRATFLPMDVIKSRSISDGERRSMEAAQGYVGIAVDLIHFDAEYSSIFGSLLGNVIIAQTLEDANRIAAKGQYRFRVVTLEGDVVNAGGSMTGGSQGKKNANLLGRQRQLEELDKEIAETEIQLKELLERLAIVKADITAVNASLVDLREQGEARRIEEQALLAERNAHDTEHRTIEDGLLGDTQDRDSLEQEKLEYEQTKEHNINLLKELEQEEARLREVLSEAETARKATESAKEELQEQLTGLKVKVASVSQEKQGIRSHVSRLEQDIETITYELKASRERLEQLQLSYETNEQESVIQIEQLNDLRLRRNTCTEQIDYKRADRSKLLDLIQQVENETREQRSQLKVVEEDLRTTEVRVNRLDVELDNLLKKLGEEYELSYELAKERYPAPEQIGPIQQEVRDLRRQINQLGDVNVGAIEEYARVSERYEFLHSQENDLIEAKTTLYGVIREMDEEMSRRFKMTYDAIRSHFGTVFSKLFGGGRADLVLSEPDNLLETGIDILAQPPGKKLQNLSLLSGGERALTAIALLFSILHVKPVPFCVLDEVEAALDEANVSRFAEYLREFSQVTQFIVVTHRKGTMEEADVLYGVTMEEAGVSKLVSVRLEEEESVMLA</sequence>
<dbReference type="GO" id="GO:0007059">
    <property type="term" value="P:chromosome segregation"/>
    <property type="evidence" value="ECO:0007669"/>
    <property type="project" value="UniProtKB-UniRule"/>
</dbReference>
<keyword evidence="10" id="KW-1185">Reference proteome</keyword>
<keyword evidence="2 7" id="KW-0963">Cytoplasm</keyword>
<evidence type="ECO:0000256" key="1">
    <source>
        <dbReference type="ARBA" id="ARBA00004496"/>
    </source>
</evidence>
<evidence type="ECO:0000313" key="9">
    <source>
        <dbReference type="EMBL" id="TCZ79927.1"/>
    </source>
</evidence>
<dbReference type="PANTHER" id="PTHR43977">
    <property type="entry name" value="STRUCTURAL MAINTENANCE OF CHROMOSOMES PROTEIN 3"/>
    <property type="match status" value="1"/>
</dbReference>
<evidence type="ECO:0000256" key="5">
    <source>
        <dbReference type="ARBA" id="ARBA00023054"/>
    </source>
</evidence>
<dbReference type="GO" id="GO:0006260">
    <property type="term" value="P:DNA replication"/>
    <property type="evidence" value="ECO:0007669"/>
    <property type="project" value="UniProtKB-UniRule"/>
</dbReference>
<feature type="coiled-coil region" evidence="7">
    <location>
        <begin position="900"/>
        <end position="948"/>
    </location>
</feature>
<protein>
    <recommendedName>
        <fullName evidence="7">Chromosome partition protein Smc</fullName>
    </recommendedName>
</protein>
<dbReference type="Gene3D" id="3.30.70.1620">
    <property type="match status" value="1"/>
</dbReference>
<evidence type="ECO:0000256" key="6">
    <source>
        <dbReference type="ARBA" id="ARBA00023125"/>
    </source>
</evidence>
<dbReference type="InterPro" id="IPR024704">
    <property type="entry name" value="SMC"/>
</dbReference>
<feature type="coiled-coil region" evidence="7">
    <location>
        <begin position="269"/>
        <end position="296"/>
    </location>
</feature>
<dbReference type="GO" id="GO:0016887">
    <property type="term" value="F:ATP hydrolysis activity"/>
    <property type="evidence" value="ECO:0007669"/>
    <property type="project" value="InterPro"/>
</dbReference>
<dbReference type="GO" id="GO:0003677">
    <property type="term" value="F:DNA binding"/>
    <property type="evidence" value="ECO:0007669"/>
    <property type="project" value="UniProtKB-UniRule"/>
</dbReference>
<keyword evidence="5 7" id="KW-0175">Coiled coil</keyword>
<dbReference type="FunFam" id="3.40.50.300:FF:000901">
    <property type="entry name" value="Chromosome partition protein Smc"/>
    <property type="match status" value="1"/>
</dbReference>
<comment type="domain">
    <text evidence="7">Contains large globular domains required for ATP hydrolysis at each terminus and a third globular domain forming a flexible hinge near the middle of the molecule. These domains are separated by coiled-coil structures.</text>
</comment>
<dbReference type="GO" id="GO:0030261">
    <property type="term" value="P:chromosome condensation"/>
    <property type="evidence" value="ECO:0007669"/>
    <property type="project" value="InterPro"/>
</dbReference>
<dbReference type="NCBIfam" id="TIGR02168">
    <property type="entry name" value="SMC_prok_B"/>
    <property type="match status" value="1"/>
</dbReference>
<evidence type="ECO:0000259" key="8">
    <source>
        <dbReference type="SMART" id="SM00968"/>
    </source>
</evidence>
<feature type="coiled-coil region" evidence="7">
    <location>
        <begin position="339"/>
        <end position="366"/>
    </location>
</feature>
<accession>A0A4R4EJN0</accession>
<feature type="coiled-coil region" evidence="7">
    <location>
        <begin position="167"/>
        <end position="201"/>
    </location>
</feature>
<dbReference type="OrthoDB" id="9808768at2"/>
<feature type="domain" description="SMC hinge" evidence="8">
    <location>
        <begin position="522"/>
        <end position="641"/>
    </location>
</feature>
<evidence type="ECO:0000256" key="3">
    <source>
        <dbReference type="ARBA" id="ARBA00022741"/>
    </source>
</evidence>
<organism evidence="9 10">
    <name type="scientific">Paenibacillus albiflavus</name>
    <dbReference type="NCBI Taxonomy" id="2545760"/>
    <lineage>
        <taxon>Bacteria</taxon>
        <taxon>Bacillati</taxon>
        <taxon>Bacillota</taxon>
        <taxon>Bacilli</taxon>
        <taxon>Bacillales</taxon>
        <taxon>Paenibacillaceae</taxon>
        <taxon>Paenibacillus</taxon>
    </lineage>
</organism>
<dbReference type="PIRSF" id="PIRSF005719">
    <property type="entry name" value="SMC"/>
    <property type="match status" value="1"/>
</dbReference>
<dbReference type="Pfam" id="PF06470">
    <property type="entry name" value="SMC_hinge"/>
    <property type="match status" value="1"/>
</dbReference>
<dbReference type="InterPro" id="IPR003395">
    <property type="entry name" value="RecF/RecN/SMC_N"/>
</dbReference>
<dbReference type="Proteomes" id="UP000295418">
    <property type="component" value="Unassembled WGS sequence"/>
</dbReference>
<dbReference type="GO" id="GO:0005737">
    <property type="term" value="C:cytoplasm"/>
    <property type="evidence" value="ECO:0007669"/>
    <property type="project" value="UniProtKB-SubCell"/>
</dbReference>
<dbReference type="InterPro" id="IPR011890">
    <property type="entry name" value="SMC_prok"/>
</dbReference>
<dbReference type="GO" id="GO:0005524">
    <property type="term" value="F:ATP binding"/>
    <property type="evidence" value="ECO:0007669"/>
    <property type="project" value="UniProtKB-UniRule"/>
</dbReference>
<dbReference type="AlphaFoldDB" id="A0A4R4EJN0"/>
<evidence type="ECO:0000313" key="10">
    <source>
        <dbReference type="Proteomes" id="UP000295418"/>
    </source>
</evidence>
<keyword evidence="3 7" id="KW-0547">Nucleotide-binding</keyword>
<keyword evidence="4 7" id="KW-0067">ATP-binding</keyword>
<feature type="coiled-coil region" evidence="7">
    <location>
        <begin position="676"/>
        <end position="871"/>
    </location>
</feature>
<dbReference type="Gene3D" id="3.40.50.300">
    <property type="entry name" value="P-loop containing nucleotide triphosphate hydrolases"/>
    <property type="match status" value="2"/>
</dbReference>
<dbReference type="Gene3D" id="1.20.1060.20">
    <property type="match status" value="1"/>
</dbReference>
<gene>
    <name evidence="7 9" type="primary">smc</name>
    <name evidence="9" type="ORF">E0485_03410</name>
</gene>
<dbReference type="GO" id="GO:0007062">
    <property type="term" value="P:sister chromatid cohesion"/>
    <property type="evidence" value="ECO:0007669"/>
    <property type="project" value="InterPro"/>
</dbReference>
<dbReference type="CDD" id="cd03278">
    <property type="entry name" value="ABC_SMC_barmotin"/>
    <property type="match status" value="2"/>
</dbReference>
<evidence type="ECO:0000256" key="2">
    <source>
        <dbReference type="ARBA" id="ARBA00022490"/>
    </source>
</evidence>
<feature type="coiled-coil region" evidence="7">
    <location>
        <begin position="400"/>
        <end position="455"/>
    </location>
</feature>
<dbReference type="InterPro" id="IPR010935">
    <property type="entry name" value="SMC_hinge"/>
</dbReference>
<dbReference type="GO" id="GO:0005694">
    <property type="term" value="C:chromosome"/>
    <property type="evidence" value="ECO:0007669"/>
    <property type="project" value="InterPro"/>
</dbReference>
<dbReference type="EMBL" id="SKFG01000002">
    <property type="protein sequence ID" value="TCZ79927.1"/>
    <property type="molecule type" value="Genomic_DNA"/>
</dbReference>
<dbReference type="InterPro" id="IPR027417">
    <property type="entry name" value="P-loop_NTPase"/>
</dbReference>
<dbReference type="SMART" id="SM00968">
    <property type="entry name" value="SMC_hinge"/>
    <property type="match status" value="1"/>
</dbReference>
<comment type="function">
    <text evidence="7">Required for chromosome condensation and partitioning.</text>
</comment>